<evidence type="ECO:0000313" key="3">
    <source>
        <dbReference type="Proteomes" id="UP000688137"/>
    </source>
</evidence>
<protein>
    <submittedName>
        <fullName evidence="2">Uncharacterized protein</fullName>
    </submittedName>
</protein>
<proteinExistence type="predicted"/>
<organism evidence="2 3">
    <name type="scientific">Paramecium primaurelia</name>
    <dbReference type="NCBI Taxonomy" id="5886"/>
    <lineage>
        <taxon>Eukaryota</taxon>
        <taxon>Sar</taxon>
        <taxon>Alveolata</taxon>
        <taxon>Ciliophora</taxon>
        <taxon>Intramacronucleata</taxon>
        <taxon>Oligohymenophorea</taxon>
        <taxon>Peniculida</taxon>
        <taxon>Parameciidae</taxon>
        <taxon>Paramecium</taxon>
    </lineage>
</organism>
<dbReference type="AlphaFoldDB" id="A0A8S1K343"/>
<gene>
    <name evidence="2" type="ORF">PPRIM_AZ9-3.1.T0110041</name>
</gene>
<sequence>MQRSSNNPIFLSPDQFATLFNQGIRESTYLDEMQDQRELSFSAPKLDEMNQSNQLNQSSNFLPDFPKDDIVIISRQLYEQSQHIELHNKQLSESYQRILKQNKELLNKRKELEEENSALLEENFELKRQAHDLQQKLTIAQSQMLIKRDQEIKTLKQQIKELQSQSTSRDSATKTEGSTATSQKSYFGSNTHRVQSNEQSKNPSRFTSPVPKQQTSEFSVFNQYNSNTVFGKQPQL</sequence>
<dbReference type="Proteomes" id="UP000688137">
    <property type="component" value="Unassembled WGS sequence"/>
</dbReference>
<evidence type="ECO:0000256" key="1">
    <source>
        <dbReference type="SAM" id="MobiDB-lite"/>
    </source>
</evidence>
<keyword evidence="3" id="KW-1185">Reference proteome</keyword>
<dbReference type="EMBL" id="CAJJDM010000008">
    <property type="protein sequence ID" value="CAD8046666.1"/>
    <property type="molecule type" value="Genomic_DNA"/>
</dbReference>
<comment type="caution">
    <text evidence="2">The sequence shown here is derived from an EMBL/GenBank/DDBJ whole genome shotgun (WGS) entry which is preliminary data.</text>
</comment>
<name>A0A8S1K343_PARPR</name>
<reference evidence="2" key="1">
    <citation type="submission" date="2021-01" db="EMBL/GenBank/DDBJ databases">
        <authorList>
            <consortium name="Genoscope - CEA"/>
            <person name="William W."/>
        </authorList>
    </citation>
    <scope>NUCLEOTIDE SEQUENCE</scope>
</reference>
<feature type="region of interest" description="Disordered" evidence="1">
    <location>
        <begin position="160"/>
        <end position="224"/>
    </location>
</feature>
<dbReference type="OMA" id="QMLIKRD"/>
<evidence type="ECO:0000313" key="2">
    <source>
        <dbReference type="EMBL" id="CAD8046666.1"/>
    </source>
</evidence>
<accession>A0A8S1K343</accession>